<dbReference type="CDD" id="cd05233">
    <property type="entry name" value="SDR_c"/>
    <property type="match status" value="1"/>
</dbReference>
<dbReference type="Pfam" id="PF13561">
    <property type="entry name" value="adh_short_C2"/>
    <property type="match status" value="1"/>
</dbReference>
<dbReference type="GO" id="GO:0016616">
    <property type="term" value="F:oxidoreductase activity, acting on the CH-OH group of donors, NAD or NADP as acceptor"/>
    <property type="evidence" value="ECO:0007669"/>
    <property type="project" value="TreeGrafter"/>
</dbReference>
<organism evidence="2">
    <name type="scientific">marine metagenome</name>
    <dbReference type="NCBI Taxonomy" id="408172"/>
    <lineage>
        <taxon>unclassified sequences</taxon>
        <taxon>metagenomes</taxon>
        <taxon>ecological metagenomes</taxon>
    </lineage>
</organism>
<dbReference type="AlphaFoldDB" id="A0A381SKH1"/>
<dbReference type="Gene3D" id="3.40.50.720">
    <property type="entry name" value="NAD(P)-binding Rossmann-like Domain"/>
    <property type="match status" value="1"/>
</dbReference>
<name>A0A381SKH1_9ZZZZ</name>
<evidence type="ECO:0008006" key="3">
    <source>
        <dbReference type="Google" id="ProtNLM"/>
    </source>
</evidence>
<dbReference type="FunFam" id="3.40.50.720:FF:000084">
    <property type="entry name" value="Short-chain dehydrogenase reductase"/>
    <property type="match status" value="1"/>
</dbReference>
<accession>A0A381SKH1</accession>
<dbReference type="SUPFAM" id="SSF51735">
    <property type="entry name" value="NAD(P)-binding Rossmann-fold domains"/>
    <property type="match status" value="1"/>
</dbReference>
<dbReference type="GO" id="GO:0048038">
    <property type="term" value="F:quinone binding"/>
    <property type="evidence" value="ECO:0007669"/>
    <property type="project" value="TreeGrafter"/>
</dbReference>
<sequence>MEKCRGLEDMVEQGGRLGDKVAIVTGAGFRGEVIGNGAATAITFARHGARVLLVDLDERNVMRTFDQINTEGGEAKVFLGDVSTQKDCKAMVEESIKHYGNLDILHNNVGIGGSGTVVDANPDDWDEIMAVNLKSMMLTGKYSVPAMASGGGGAIVNISSISAIRPRGLTSYTVSKAGVIALTKAMAVDHAADGIRVNCILPGPVYSSMTAGAMSEDRREIRRKASPLGIEGTPWDIAMAALYLASSEARWVTGVILNVDGGVTLLSPRR</sequence>
<dbReference type="InterPro" id="IPR002347">
    <property type="entry name" value="SDR_fam"/>
</dbReference>
<gene>
    <name evidence="2" type="ORF">METZ01_LOCUS57350</name>
</gene>
<evidence type="ECO:0000313" key="2">
    <source>
        <dbReference type="EMBL" id="SVA04496.1"/>
    </source>
</evidence>
<dbReference type="InterPro" id="IPR020904">
    <property type="entry name" value="Sc_DH/Rdtase_CS"/>
</dbReference>
<dbReference type="PANTHER" id="PTHR42760">
    <property type="entry name" value="SHORT-CHAIN DEHYDROGENASES/REDUCTASES FAMILY MEMBER"/>
    <property type="match status" value="1"/>
</dbReference>
<comment type="similarity">
    <text evidence="1">Belongs to the short-chain dehydrogenases/reductases (SDR) family.</text>
</comment>
<reference evidence="2" key="1">
    <citation type="submission" date="2018-05" db="EMBL/GenBank/DDBJ databases">
        <authorList>
            <person name="Lanie J.A."/>
            <person name="Ng W.-L."/>
            <person name="Kazmierczak K.M."/>
            <person name="Andrzejewski T.M."/>
            <person name="Davidsen T.M."/>
            <person name="Wayne K.J."/>
            <person name="Tettelin H."/>
            <person name="Glass J.I."/>
            <person name="Rusch D."/>
            <person name="Podicherti R."/>
            <person name="Tsui H.-C.T."/>
            <person name="Winkler M.E."/>
        </authorList>
    </citation>
    <scope>NUCLEOTIDE SEQUENCE</scope>
</reference>
<protein>
    <recommendedName>
        <fullName evidence="3">Short-chain dehydrogenase/reductase SDR</fullName>
    </recommendedName>
</protein>
<proteinExistence type="inferred from homology"/>
<dbReference type="InterPro" id="IPR036291">
    <property type="entry name" value="NAD(P)-bd_dom_sf"/>
</dbReference>
<evidence type="ECO:0000256" key="1">
    <source>
        <dbReference type="ARBA" id="ARBA00006484"/>
    </source>
</evidence>
<dbReference type="EMBL" id="UINC01003231">
    <property type="protein sequence ID" value="SVA04496.1"/>
    <property type="molecule type" value="Genomic_DNA"/>
</dbReference>
<dbReference type="NCBIfam" id="NF005559">
    <property type="entry name" value="PRK07231.1"/>
    <property type="match status" value="1"/>
</dbReference>
<dbReference type="PANTHER" id="PTHR42760:SF122">
    <property type="entry name" value="NAD(P)-BINDING PROTEIN"/>
    <property type="match status" value="1"/>
</dbReference>
<dbReference type="PRINTS" id="PR00081">
    <property type="entry name" value="GDHRDH"/>
</dbReference>
<dbReference type="GO" id="GO:0006633">
    <property type="term" value="P:fatty acid biosynthetic process"/>
    <property type="evidence" value="ECO:0007669"/>
    <property type="project" value="TreeGrafter"/>
</dbReference>
<dbReference type="PRINTS" id="PR00080">
    <property type="entry name" value="SDRFAMILY"/>
</dbReference>
<dbReference type="PROSITE" id="PS00061">
    <property type="entry name" value="ADH_SHORT"/>
    <property type="match status" value="1"/>
</dbReference>